<dbReference type="Proteomes" id="UP001260872">
    <property type="component" value="Unassembled WGS sequence"/>
</dbReference>
<evidence type="ECO:0000313" key="2">
    <source>
        <dbReference type="Proteomes" id="UP001260872"/>
    </source>
</evidence>
<organism evidence="1 2">
    <name type="scientific">Nesterenkonia flava</name>
    <dbReference type="NCBI Taxonomy" id="469799"/>
    <lineage>
        <taxon>Bacteria</taxon>
        <taxon>Bacillati</taxon>
        <taxon>Actinomycetota</taxon>
        <taxon>Actinomycetes</taxon>
        <taxon>Micrococcales</taxon>
        <taxon>Micrococcaceae</taxon>
        <taxon>Nesterenkonia</taxon>
    </lineage>
</organism>
<proteinExistence type="predicted"/>
<protein>
    <submittedName>
        <fullName evidence="1">Uncharacterized protein</fullName>
    </submittedName>
</protein>
<sequence length="436" mass="46852">MLNLVVCETGAYPGLVSELAEHLSESPIGHRDLSGALTAVAHGPSQRRLATEVSERIQELDEPLQNAVALLCAVGAPLSRTQIQTVLSGQVDLAELLESGLVTWDANRLGYKALNQPVARAVMARTSEEDAAMVHELIAGVVDSPAALQHRVRAAQLVPGKSDHQPLLAELVSHADEALERSDFPLAVEHLLAAARWQPSRGLLIRLFVTALTVGEITVFPEFETEISGWEAGPLRQGALSLIALQRGELDEAVAALNQCRNVDADPDGLLILGQAVAELNVMLALSALPDRITAVRSEVLAALSSREQTLAAHQSAPVGEATPHARELMLVMGLRRVIRLGTALASVEPERMADALEEVTAALEELPQVPITASFRAVLRMARGGRARQVGCFAEAYRDLIPYAETPVAHPLVLNAQAVSRNDKWRFFGSGNRRP</sequence>
<dbReference type="EMBL" id="JAVKGT010000024">
    <property type="protein sequence ID" value="MDR5712376.1"/>
    <property type="molecule type" value="Genomic_DNA"/>
</dbReference>
<keyword evidence="2" id="KW-1185">Reference proteome</keyword>
<name>A0ABU1FW74_9MICC</name>
<accession>A0ABU1FW74</accession>
<dbReference type="RefSeq" id="WP_310537754.1">
    <property type="nucleotide sequence ID" value="NZ_BAAAOC010000019.1"/>
</dbReference>
<evidence type="ECO:0000313" key="1">
    <source>
        <dbReference type="EMBL" id="MDR5712376.1"/>
    </source>
</evidence>
<gene>
    <name evidence="1" type="ORF">RH857_09575</name>
</gene>
<comment type="caution">
    <text evidence="1">The sequence shown here is derived from an EMBL/GenBank/DDBJ whole genome shotgun (WGS) entry which is preliminary data.</text>
</comment>
<reference evidence="2" key="1">
    <citation type="submission" date="2023-07" db="EMBL/GenBank/DDBJ databases">
        <title>Description of three actinobacteria isolated from air of manufacturing shop in a pharmaceutical factory.</title>
        <authorList>
            <person name="Zhang D.-F."/>
        </authorList>
    </citation>
    <scope>NUCLEOTIDE SEQUENCE [LARGE SCALE GENOMIC DNA]</scope>
    <source>
        <strain evidence="2">CCTCC AB 207010</strain>
    </source>
</reference>